<reference evidence="1 2" key="1">
    <citation type="submission" date="2023-05" db="EMBL/GenBank/DDBJ databases">
        <title>A new hyperthermophilic archaea 'Ignisphaera cupida' sp. nov. and description of the family 'Ignisphaeraceae' fam. nov.</title>
        <authorList>
            <person name="Podosokorskaya O.A."/>
            <person name="Elcheninov A.G."/>
            <person name="Klukina A."/>
            <person name="Merkel A.Y."/>
        </authorList>
    </citation>
    <scope>NUCLEOTIDE SEQUENCE [LARGE SCALE GENOMIC DNA]</scope>
    <source>
        <strain evidence="1 2">4213-co</strain>
    </source>
</reference>
<comment type="caution">
    <text evidence="1">The sequence shown here is derived from an EMBL/GenBank/DDBJ whole genome shotgun (WGS) entry which is preliminary data.</text>
</comment>
<dbReference type="Proteomes" id="UP001529235">
    <property type="component" value="Unassembled WGS sequence"/>
</dbReference>
<gene>
    <name evidence="1" type="ORF">QPL79_06255</name>
</gene>
<evidence type="ECO:0000313" key="2">
    <source>
        <dbReference type="Proteomes" id="UP001529235"/>
    </source>
</evidence>
<proteinExistence type="predicted"/>
<dbReference type="RefSeq" id="WP_285273945.1">
    <property type="nucleotide sequence ID" value="NZ_JASNVW010000003.1"/>
</dbReference>
<dbReference type="AlphaFoldDB" id="A0ABD4Z6K7"/>
<accession>A0ABD4Z6K7</accession>
<evidence type="ECO:0000313" key="1">
    <source>
        <dbReference type="EMBL" id="MDK6028961.1"/>
    </source>
</evidence>
<protein>
    <submittedName>
        <fullName evidence="1">Uncharacterized protein</fullName>
    </submittedName>
</protein>
<keyword evidence="2" id="KW-1185">Reference proteome</keyword>
<sequence length="107" mass="12027">MSEVVVEKDDLRIVIRSLNGGVREEDAEIVLKAVEAIFNGSASLIEKPGDGFALGNGNNGNGDNKSNKRVYYSPWLLAWIAEANGYRDYHHIVFNALIAEERFFRKR</sequence>
<name>A0ABD4Z6K7_9CREN</name>
<organism evidence="1 2">
    <name type="scientific">Ignisphaera cupida</name>
    <dbReference type="NCBI Taxonomy" id="3050454"/>
    <lineage>
        <taxon>Archaea</taxon>
        <taxon>Thermoproteota</taxon>
        <taxon>Thermoprotei</taxon>
        <taxon>Desulfurococcales</taxon>
        <taxon>Desulfurococcaceae</taxon>
        <taxon>Ignisphaera</taxon>
    </lineage>
</organism>
<dbReference type="EMBL" id="JASNVW010000003">
    <property type="protein sequence ID" value="MDK6028961.1"/>
    <property type="molecule type" value="Genomic_DNA"/>
</dbReference>